<evidence type="ECO:0008006" key="3">
    <source>
        <dbReference type="Google" id="ProtNLM"/>
    </source>
</evidence>
<gene>
    <name evidence="1" type="ORF">J5A53_12030</name>
</gene>
<evidence type="ECO:0000313" key="2">
    <source>
        <dbReference type="Proteomes" id="UP000677180"/>
    </source>
</evidence>
<reference evidence="1" key="1">
    <citation type="submission" date="2021-03" db="EMBL/GenBank/DDBJ databases">
        <title>Human Oral Microbial Genomes.</title>
        <authorList>
            <person name="Johnston C.D."/>
            <person name="Chen T."/>
            <person name="Dewhirst F.E."/>
        </authorList>
    </citation>
    <scope>NUCLEOTIDE SEQUENCE</scope>
    <source>
        <strain evidence="1">F0714</strain>
    </source>
</reference>
<dbReference type="SUPFAM" id="SSF50129">
    <property type="entry name" value="GroES-like"/>
    <property type="match status" value="1"/>
</dbReference>
<protein>
    <recommendedName>
        <fullName evidence="3">Alcohol dehydrogenase</fullName>
    </recommendedName>
</protein>
<evidence type="ECO:0000313" key="1">
    <source>
        <dbReference type="EMBL" id="QUC10499.1"/>
    </source>
</evidence>
<dbReference type="InterPro" id="IPR011032">
    <property type="entry name" value="GroES-like_sf"/>
</dbReference>
<dbReference type="RefSeq" id="WP_014845847.1">
    <property type="nucleotide sequence ID" value="NZ_CP040007.1"/>
</dbReference>
<proteinExistence type="predicted"/>
<dbReference type="EMBL" id="CP072385">
    <property type="protein sequence ID" value="QUC10499.1"/>
    <property type="molecule type" value="Genomic_DNA"/>
</dbReference>
<accession>A0AB37I3A0</accession>
<dbReference type="Gene3D" id="3.90.180.10">
    <property type="entry name" value="Medium-chain alcohol dehydrogenases, catalytic domain"/>
    <property type="match status" value="1"/>
</dbReference>
<organism evidence="1 2">
    <name type="scientific">Arachnia propionica</name>
    <dbReference type="NCBI Taxonomy" id="1750"/>
    <lineage>
        <taxon>Bacteria</taxon>
        <taxon>Bacillati</taxon>
        <taxon>Actinomycetota</taxon>
        <taxon>Actinomycetes</taxon>
        <taxon>Propionibacteriales</taxon>
        <taxon>Propionibacteriaceae</taxon>
        <taxon>Arachnia</taxon>
    </lineage>
</organism>
<dbReference type="Proteomes" id="UP000677180">
    <property type="component" value="Chromosome"/>
</dbReference>
<name>A0AB37I3A0_9ACTN</name>
<dbReference type="AlphaFoldDB" id="A0AB37I3A0"/>
<sequence>MASTMHAVVIDTPGGPEALEVRELPRPIPSSKEVLIRVTAYSGEAKDLPPEVLQELLAYGTASPPPLTAYRGLEEARLAHEDMDHSRPGKKVVRVLHENGAES</sequence>